<keyword evidence="5" id="KW-1185">Reference proteome</keyword>
<evidence type="ECO:0000313" key="4">
    <source>
        <dbReference type="EMBL" id="CAH1774652.1"/>
    </source>
</evidence>
<protein>
    <recommendedName>
        <fullName evidence="6">Protein quiver</fullName>
    </recommendedName>
</protein>
<sequence>MKSIMMYNKLRNNVCVLIIEVLVCLATLSDCCFSSLASQEETLGHVPITCYKCKGNANDSSCADPIMERKNGLQMDKVLCDYGMCLKWTYMSKGELIMERTCSSSDNIEFRLNFYEVCISEKSPAVGNLCMCGTNLCNGGRTINPRTIELSFLVMGLLFYNSALISQ</sequence>
<proteinExistence type="predicted"/>
<evidence type="ECO:0000256" key="1">
    <source>
        <dbReference type="ARBA" id="ARBA00022729"/>
    </source>
</evidence>
<evidence type="ECO:0008006" key="6">
    <source>
        <dbReference type="Google" id="ProtNLM"/>
    </source>
</evidence>
<dbReference type="EMBL" id="CAIIXF020000001">
    <property type="protein sequence ID" value="CAH1774652.1"/>
    <property type="molecule type" value="Genomic_DNA"/>
</dbReference>
<dbReference type="AlphaFoldDB" id="A0A8S4N1C8"/>
<feature type="chain" id="PRO_5035816456" description="Protein quiver" evidence="3">
    <location>
        <begin position="32"/>
        <end position="167"/>
    </location>
</feature>
<name>A0A8S4N1C8_OWEFU</name>
<keyword evidence="1 3" id="KW-0732">Signal</keyword>
<dbReference type="GO" id="GO:0030431">
    <property type="term" value="P:sleep"/>
    <property type="evidence" value="ECO:0007669"/>
    <property type="project" value="InterPro"/>
</dbReference>
<evidence type="ECO:0000313" key="5">
    <source>
        <dbReference type="Proteomes" id="UP000749559"/>
    </source>
</evidence>
<dbReference type="Proteomes" id="UP000749559">
    <property type="component" value="Unassembled WGS sequence"/>
</dbReference>
<feature type="signal peptide" evidence="3">
    <location>
        <begin position="1"/>
        <end position="31"/>
    </location>
</feature>
<dbReference type="InterPro" id="IPR031424">
    <property type="entry name" value="QVR-like"/>
</dbReference>
<keyword evidence="2" id="KW-0325">Glycoprotein</keyword>
<dbReference type="OrthoDB" id="9991292at2759"/>
<comment type="caution">
    <text evidence="4">The sequence shown here is derived from an EMBL/GenBank/DDBJ whole genome shotgun (WGS) entry which is preliminary data.</text>
</comment>
<organism evidence="4 5">
    <name type="scientific">Owenia fusiformis</name>
    <name type="common">Polychaete worm</name>
    <dbReference type="NCBI Taxonomy" id="6347"/>
    <lineage>
        <taxon>Eukaryota</taxon>
        <taxon>Metazoa</taxon>
        <taxon>Spiralia</taxon>
        <taxon>Lophotrochozoa</taxon>
        <taxon>Annelida</taxon>
        <taxon>Polychaeta</taxon>
        <taxon>Sedentaria</taxon>
        <taxon>Canalipalpata</taxon>
        <taxon>Sabellida</taxon>
        <taxon>Oweniida</taxon>
        <taxon>Oweniidae</taxon>
        <taxon>Owenia</taxon>
    </lineage>
</organism>
<gene>
    <name evidence="4" type="ORF">OFUS_LOCUS2072</name>
</gene>
<accession>A0A8S4N1C8</accession>
<reference evidence="4" key="1">
    <citation type="submission" date="2022-03" db="EMBL/GenBank/DDBJ databases">
        <authorList>
            <person name="Martin C."/>
        </authorList>
    </citation>
    <scope>NUCLEOTIDE SEQUENCE</scope>
</reference>
<evidence type="ECO:0000256" key="3">
    <source>
        <dbReference type="SAM" id="SignalP"/>
    </source>
</evidence>
<evidence type="ECO:0000256" key="2">
    <source>
        <dbReference type="ARBA" id="ARBA00023180"/>
    </source>
</evidence>
<dbReference type="Pfam" id="PF17064">
    <property type="entry name" value="QVR"/>
    <property type="match status" value="1"/>
</dbReference>
<dbReference type="GO" id="GO:0032222">
    <property type="term" value="P:regulation of synaptic transmission, cholinergic"/>
    <property type="evidence" value="ECO:0007669"/>
    <property type="project" value="InterPro"/>
</dbReference>